<dbReference type="Proteomes" id="UP001448207">
    <property type="component" value="Unassembled WGS sequence"/>
</dbReference>
<evidence type="ECO:0000313" key="3">
    <source>
        <dbReference type="Proteomes" id="UP001448207"/>
    </source>
</evidence>
<sequence>MMSSKHLITTTFTRPAVRVSRIVSQQSMRATSHMSDNDPKILEEEKNKTLNSKNKEWNEKLASVSEAAIKAEHSPDKPVKELQEETKKQLKDSHK</sequence>
<feature type="compositionally biased region" description="Basic and acidic residues" evidence="1">
    <location>
        <begin position="35"/>
        <end position="57"/>
    </location>
</feature>
<feature type="region of interest" description="Disordered" evidence="1">
    <location>
        <begin position="69"/>
        <end position="95"/>
    </location>
</feature>
<keyword evidence="3" id="KW-1185">Reference proteome</keyword>
<evidence type="ECO:0000256" key="1">
    <source>
        <dbReference type="SAM" id="MobiDB-lite"/>
    </source>
</evidence>
<gene>
    <name evidence="2" type="ORF">J3Q64DRAFT_1765355</name>
</gene>
<dbReference type="EMBL" id="JBCLYO010000024">
    <property type="protein sequence ID" value="KAL0078601.1"/>
    <property type="molecule type" value="Genomic_DNA"/>
</dbReference>
<protein>
    <submittedName>
        <fullName evidence="2">Uncharacterized protein</fullName>
    </submittedName>
</protein>
<evidence type="ECO:0000313" key="2">
    <source>
        <dbReference type="EMBL" id="KAL0078601.1"/>
    </source>
</evidence>
<feature type="compositionally biased region" description="Polar residues" evidence="1">
    <location>
        <begin position="23"/>
        <end position="34"/>
    </location>
</feature>
<proteinExistence type="predicted"/>
<comment type="caution">
    <text evidence="2">The sequence shown here is derived from an EMBL/GenBank/DDBJ whole genome shotgun (WGS) entry which is preliminary data.</text>
</comment>
<name>A0ABR3AND6_PHYBL</name>
<accession>A0ABR3AND6</accession>
<feature type="region of interest" description="Disordered" evidence="1">
    <location>
        <begin position="23"/>
        <end position="57"/>
    </location>
</feature>
<organism evidence="2 3">
    <name type="scientific">Phycomyces blakesleeanus</name>
    <dbReference type="NCBI Taxonomy" id="4837"/>
    <lineage>
        <taxon>Eukaryota</taxon>
        <taxon>Fungi</taxon>
        <taxon>Fungi incertae sedis</taxon>
        <taxon>Mucoromycota</taxon>
        <taxon>Mucoromycotina</taxon>
        <taxon>Mucoromycetes</taxon>
        <taxon>Mucorales</taxon>
        <taxon>Phycomycetaceae</taxon>
        <taxon>Phycomyces</taxon>
    </lineage>
</organism>
<reference evidence="2 3" key="1">
    <citation type="submission" date="2024-04" db="EMBL/GenBank/DDBJ databases">
        <title>Symmetric and asymmetric DNA N6-adenine methylation regulates different biological responses in Mucorales.</title>
        <authorList>
            <consortium name="Lawrence Berkeley National Laboratory"/>
            <person name="Lax C."/>
            <person name="Mondo S.J."/>
            <person name="Osorio-Concepcion M."/>
            <person name="Muszewska A."/>
            <person name="Corrochano-Luque M."/>
            <person name="Gutierrez G."/>
            <person name="Riley R."/>
            <person name="Lipzen A."/>
            <person name="Guo J."/>
            <person name="Hundley H."/>
            <person name="Amirebrahimi M."/>
            <person name="Ng V."/>
            <person name="Lorenzo-Gutierrez D."/>
            <person name="Binder U."/>
            <person name="Yang J."/>
            <person name="Song Y."/>
            <person name="Canovas D."/>
            <person name="Navarro E."/>
            <person name="Freitag M."/>
            <person name="Gabaldon T."/>
            <person name="Grigoriev I.V."/>
            <person name="Corrochano L.M."/>
            <person name="Nicolas F.E."/>
            <person name="Garre V."/>
        </authorList>
    </citation>
    <scope>NUCLEOTIDE SEQUENCE [LARGE SCALE GENOMIC DNA]</scope>
    <source>
        <strain evidence="2 3">L51</strain>
    </source>
</reference>